<comment type="caution">
    <text evidence="1">The sequence shown here is derived from an EMBL/GenBank/DDBJ whole genome shotgun (WGS) entry which is preliminary data.</text>
</comment>
<organism evidence="1 2">
    <name type="scientific">Brachionus plicatilis</name>
    <name type="common">Marine rotifer</name>
    <name type="synonym">Brachionus muelleri</name>
    <dbReference type="NCBI Taxonomy" id="10195"/>
    <lineage>
        <taxon>Eukaryota</taxon>
        <taxon>Metazoa</taxon>
        <taxon>Spiralia</taxon>
        <taxon>Gnathifera</taxon>
        <taxon>Rotifera</taxon>
        <taxon>Eurotatoria</taxon>
        <taxon>Monogononta</taxon>
        <taxon>Pseudotrocha</taxon>
        <taxon>Ploima</taxon>
        <taxon>Brachionidae</taxon>
        <taxon>Brachionus</taxon>
    </lineage>
</organism>
<sequence length="70" mass="8959">MDEMVFIVFRILRLQYRMREFVIVTSFKFSSPFRFKFFINWKKLFFKFFKNFETLRKASYRRNRSKISYV</sequence>
<dbReference type="Proteomes" id="UP000276133">
    <property type="component" value="Unassembled WGS sequence"/>
</dbReference>
<evidence type="ECO:0000313" key="1">
    <source>
        <dbReference type="EMBL" id="RNA01081.1"/>
    </source>
</evidence>
<gene>
    <name evidence="1" type="ORF">BpHYR1_051590</name>
</gene>
<accession>A0A3M7PQL1</accession>
<reference evidence="1 2" key="1">
    <citation type="journal article" date="2018" name="Sci. Rep.">
        <title>Genomic signatures of local adaptation to the degree of environmental predictability in rotifers.</title>
        <authorList>
            <person name="Franch-Gras L."/>
            <person name="Hahn C."/>
            <person name="Garcia-Roger E.M."/>
            <person name="Carmona M.J."/>
            <person name="Serra M."/>
            <person name="Gomez A."/>
        </authorList>
    </citation>
    <scope>NUCLEOTIDE SEQUENCE [LARGE SCALE GENOMIC DNA]</scope>
    <source>
        <strain evidence="1">HYR1</strain>
    </source>
</reference>
<evidence type="ECO:0000313" key="2">
    <source>
        <dbReference type="Proteomes" id="UP000276133"/>
    </source>
</evidence>
<dbReference type="EMBL" id="REGN01009484">
    <property type="protein sequence ID" value="RNA01081.1"/>
    <property type="molecule type" value="Genomic_DNA"/>
</dbReference>
<keyword evidence="2" id="KW-1185">Reference proteome</keyword>
<name>A0A3M7PQL1_BRAPC</name>
<protein>
    <submittedName>
        <fullName evidence="1">Uncharacterized protein</fullName>
    </submittedName>
</protein>
<proteinExistence type="predicted"/>
<dbReference type="AlphaFoldDB" id="A0A3M7PQL1"/>